<evidence type="ECO:0000256" key="3">
    <source>
        <dbReference type="PROSITE-ProRule" id="PRU00339"/>
    </source>
</evidence>
<feature type="region of interest" description="Disordered" evidence="4">
    <location>
        <begin position="86"/>
        <end position="149"/>
    </location>
</feature>
<accession>W4MBR5</accession>
<evidence type="ECO:0000313" key="7">
    <source>
        <dbReference type="Proteomes" id="UP000019140"/>
    </source>
</evidence>
<feature type="repeat" description="TPR" evidence="3">
    <location>
        <begin position="190"/>
        <end position="223"/>
    </location>
</feature>
<dbReference type="EMBL" id="AZHX01000407">
    <property type="protein sequence ID" value="ETX07653.1"/>
    <property type="molecule type" value="Genomic_DNA"/>
</dbReference>
<dbReference type="Pfam" id="PF13176">
    <property type="entry name" value="TPR_7"/>
    <property type="match status" value="1"/>
</dbReference>
<keyword evidence="1" id="KW-0677">Repeat</keyword>
<dbReference type="PROSITE" id="PS50293">
    <property type="entry name" value="TPR_REGION"/>
    <property type="match status" value="1"/>
</dbReference>
<feature type="repeat" description="TPR" evidence="3">
    <location>
        <begin position="224"/>
        <end position="257"/>
    </location>
</feature>
<sequence length="318" mass="34744">MSIITQALKKAQHEQRLQQTPQAQYGSLMPWRSKTHGQLSSRRFLGLTVAGAGLLCSVGIATYVYVVWSVPDPLPIAMTVPATPPPAPEPDLPLTPATPAPSLPALKRVQPESPLPVSAPPRPHIARSVAPPAPPTLVQPAVAEPKMSPVEKRDRAQQQLDSGIEAYNAGAVDEAEVALQQAIGLDPTLKRAFNRLGNLYYQRDAYQKALAMYQQALTLDPDYIEARNNLGNTYMQLDMSAKAISELNKAISVNNESGLTYYNMACVYARTDEPQKAIRYLEMAIAREPEARQWAKTDTDFAAVRSIAAFQKLLGKSS</sequence>
<dbReference type="InterPro" id="IPR019734">
    <property type="entry name" value="TPR_rpt"/>
</dbReference>
<feature type="compositionally biased region" description="Pro residues" evidence="4">
    <location>
        <begin position="113"/>
        <end position="123"/>
    </location>
</feature>
<dbReference type="Proteomes" id="UP000019140">
    <property type="component" value="Unassembled WGS sequence"/>
</dbReference>
<dbReference type="NCBIfam" id="NF047558">
    <property type="entry name" value="TPR_END_plus"/>
    <property type="match status" value="1"/>
</dbReference>
<protein>
    <submittedName>
        <fullName evidence="6">Uncharacterized protein</fullName>
    </submittedName>
</protein>
<gene>
    <name evidence="6" type="ORF">ETSY2_09985</name>
</gene>
<feature type="compositionally biased region" description="Pro residues" evidence="4">
    <location>
        <begin position="86"/>
        <end position="102"/>
    </location>
</feature>
<dbReference type="PANTHER" id="PTHR45586:SF1">
    <property type="entry name" value="LIPOPOLYSACCHARIDE ASSEMBLY PROTEIN B"/>
    <property type="match status" value="1"/>
</dbReference>
<keyword evidence="5" id="KW-0812">Transmembrane</keyword>
<keyword evidence="5" id="KW-1133">Transmembrane helix</keyword>
<keyword evidence="7" id="KW-1185">Reference proteome</keyword>
<proteinExistence type="predicted"/>
<dbReference type="SMART" id="SM00028">
    <property type="entry name" value="TPR"/>
    <property type="match status" value="4"/>
</dbReference>
<dbReference type="Gene3D" id="1.25.40.10">
    <property type="entry name" value="Tetratricopeptide repeat domain"/>
    <property type="match status" value="1"/>
</dbReference>
<dbReference type="HOGENOM" id="CLU_873423_0_0_7"/>
<dbReference type="AlphaFoldDB" id="W4MBR5"/>
<comment type="caution">
    <text evidence="6">The sequence shown here is derived from an EMBL/GenBank/DDBJ whole genome shotgun (WGS) entry which is preliminary data.</text>
</comment>
<evidence type="ECO:0000256" key="5">
    <source>
        <dbReference type="SAM" id="Phobius"/>
    </source>
</evidence>
<feature type="repeat" description="TPR" evidence="3">
    <location>
        <begin position="258"/>
        <end position="291"/>
    </location>
</feature>
<evidence type="ECO:0000313" key="6">
    <source>
        <dbReference type="EMBL" id="ETX07653.1"/>
    </source>
</evidence>
<evidence type="ECO:0000256" key="2">
    <source>
        <dbReference type="ARBA" id="ARBA00022803"/>
    </source>
</evidence>
<keyword evidence="5" id="KW-0472">Membrane</keyword>
<dbReference type="SUPFAM" id="SSF48452">
    <property type="entry name" value="TPR-like"/>
    <property type="match status" value="1"/>
</dbReference>
<reference evidence="6 7" key="1">
    <citation type="journal article" date="2014" name="Nature">
        <title>An environmental bacterial taxon with a large and distinct metabolic repertoire.</title>
        <authorList>
            <person name="Wilson M.C."/>
            <person name="Mori T."/>
            <person name="Ruckert C."/>
            <person name="Uria A.R."/>
            <person name="Helf M.J."/>
            <person name="Takada K."/>
            <person name="Gernert C."/>
            <person name="Steffens U.A."/>
            <person name="Heycke N."/>
            <person name="Schmitt S."/>
            <person name="Rinke C."/>
            <person name="Helfrich E.J."/>
            <person name="Brachmann A.O."/>
            <person name="Gurgui C."/>
            <person name="Wakimoto T."/>
            <person name="Kracht M."/>
            <person name="Crusemann M."/>
            <person name="Hentschel U."/>
            <person name="Abe I."/>
            <person name="Matsunaga S."/>
            <person name="Kalinowski J."/>
            <person name="Takeyama H."/>
            <person name="Piel J."/>
        </authorList>
    </citation>
    <scope>NUCLEOTIDE SEQUENCE [LARGE SCALE GENOMIC DNA]</scope>
    <source>
        <strain evidence="7">TSY2</strain>
    </source>
</reference>
<dbReference type="PROSITE" id="PS50005">
    <property type="entry name" value="TPR"/>
    <property type="match status" value="3"/>
</dbReference>
<dbReference type="InterPro" id="IPR051012">
    <property type="entry name" value="CellSynth/LPSAsmb/PSIAsmb"/>
</dbReference>
<evidence type="ECO:0000256" key="1">
    <source>
        <dbReference type="ARBA" id="ARBA00022737"/>
    </source>
</evidence>
<evidence type="ECO:0000256" key="4">
    <source>
        <dbReference type="SAM" id="MobiDB-lite"/>
    </source>
</evidence>
<keyword evidence="2 3" id="KW-0802">TPR repeat</keyword>
<feature type="transmembrane region" description="Helical" evidence="5">
    <location>
        <begin position="44"/>
        <end position="68"/>
    </location>
</feature>
<organism evidence="6 7">
    <name type="scientific">Candidatus Entotheonella gemina</name>
    <dbReference type="NCBI Taxonomy" id="1429439"/>
    <lineage>
        <taxon>Bacteria</taxon>
        <taxon>Pseudomonadati</taxon>
        <taxon>Nitrospinota/Tectimicrobiota group</taxon>
        <taxon>Candidatus Tectimicrobiota</taxon>
        <taxon>Candidatus Entotheonellia</taxon>
        <taxon>Candidatus Entotheonellales</taxon>
        <taxon>Candidatus Entotheonellaceae</taxon>
        <taxon>Candidatus Entotheonella</taxon>
    </lineage>
</organism>
<dbReference type="Pfam" id="PF13414">
    <property type="entry name" value="TPR_11"/>
    <property type="match status" value="1"/>
</dbReference>
<name>W4MBR5_9BACT</name>
<dbReference type="PANTHER" id="PTHR45586">
    <property type="entry name" value="TPR REPEAT-CONTAINING PROTEIN PA4667"/>
    <property type="match status" value="1"/>
</dbReference>
<dbReference type="InterPro" id="IPR011990">
    <property type="entry name" value="TPR-like_helical_dom_sf"/>
</dbReference>